<feature type="region of interest" description="Disordered" evidence="1">
    <location>
        <begin position="81"/>
        <end position="113"/>
    </location>
</feature>
<dbReference type="WBParaSite" id="HPBE_0001791701-mRNA-1">
    <property type="protein sequence ID" value="HPBE_0001791701-mRNA-1"/>
    <property type="gene ID" value="HPBE_0001791701"/>
</dbReference>
<gene>
    <name evidence="2" type="ORF">HPBE_LOCUS17917</name>
</gene>
<accession>A0A183G7X2</accession>
<organism evidence="3 4">
    <name type="scientific">Heligmosomoides polygyrus</name>
    <name type="common">Parasitic roundworm</name>
    <dbReference type="NCBI Taxonomy" id="6339"/>
    <lineage>
        <taxon>Eukaryota</taxon>
        <taxon>Metazoa</taxon>
        <taxon>Ecdysozoa</taxon>
        <taxon>Nematoda</taxon>
        <taxon>Chromadorea</taxon>
        <taxon>Rhabditida</taxon>
        <taxon>Rhabditina</taxon>
        <taxon>Rhabditomorpha</taxon>
        <taxon>Strongyloidea</taxon>
        <taxon>Heligmosomidae</taxon>
        <taxon>Heligmosomoides</taxon>
    </lineage>
</organism>
<sequence>MTRTALLDTDLQESTIPLQMIEDALQNGYDLNSNVEEIDFDRRKQVSKDSGHRIGLFVTAGCDDVIVLGTNALKKLDWSLTPNAQSSEGRAEVSRGRRHQRREAKAKKAAVQQ</sequence>
<dbReference type="Proteomes" id="UP000050761">
    <property type="component" value="Unassembled WGS sequence"/>
</dbReference>
<evidence type="ECO:0000313" key="3">
    <source>
        <dbReference type="Proteomes" id="UP000050761"/>
    </source>
</evidence>
<evidence type="ECO:0000313" key="2">
    <source>
        <dbReference type="EMBL" id="VDP10208.1"/>
    </source>
</evidence>
<dbReference type="EMBL" id="UZAH01030344">
    <property type="protein sequence ID" value="VDP10208.1"/>
    <property type="molecule type" value="Genomic_DNA"/>
</dbReference>
<keyword evidence="3" id="KW-1185">Reference proteome</keyword>
<name>A0A183G7X2_HELPZ</name>
<protein>
    <submittedName>
        <fullName evidence="4">DUF5615 domain-containing protein</fullName>
    </submittedName>
</protein>
<proteinExistence type="predicted"/>
<reference evidence="4" key="2">
    <citation type="submission" date="2019-09" db="UniProtKB">
        <authorList>
            <consortium name="WormBaseParasite"/>
        </authorList>
    </citation>
    <scope>IDENTIFICATION</scope>
</reference>
<reference evidence="2 3" key="1">
    <citation type="submission" date="2018-11" db="EMBL/GenBank/DDBJ databases">
        <authorList>
            <consortium name="Pathogen Informatics"/>
        </authorList>
    </citation>
    <scope>NUCLEOTIDE SEQUENCE [LARGE SCALE GENOMIC DNA]</scope>
</reference>
<accession>A0A3P8BKH9</accession>
<evidence type="ECO:0000256" key="1">
    <source>
        <dbReference type="SAM" id="MobiDB-lite"/>
    </source>
</evidence>
<dbReference type="AlphaFoldDB" id="A0A183G7X2"/>
<feature type="compositionally biased region" description="Basic residues" evidence="1">
    <location>
        <begin position="96"/>
        <end position="113"/>
    </location>
</feature>
<evidence type="ECO:0000313" key="4">
    <source>
        <dbReference type="WBParaSite" id="HPBE_0001791701-mRNA-1"/>
    </source>
</evidence>